<dbReference type="Proteomes" id="UP000001067">
    <property type="component" value="Unassembled WGS sequence"/>
</dbReference>
<dbReference type="eggNOG" id="ENOG502R9ME">
    <property type="taxonomic scope" value="Eukaryota"/>
</dbReference>
<reference evidence="2 3" key="1">
    <citation type="journal article" date="2010" name="Genome Biol.">
        <title>A first genome assembly of the barley fungal pathogen Pyrenophora teres f. teres.</title>
        <authorList>
            <person name="Ellwood S.R."/>
            <person name="Liu Z."/>
            <person name="Syme R.A."/>
            <person name="Lai Z."/>
            <person name="Hane J.K."/>
            <person name="Keiper F."/>
            <person name="Moffat C.S."/>
            <person name="Oliver R.P."/>
            <person name="Friesen T.L."/>
        </authorList>
    </citation>
    <scope>NUCLEOTIDE SEQUENCE [LARGE SCALE GENOMIC DNA]</scope>
    <source>
        <strain evidence="2 3">0-1</strain>
    </source>
</reference>
<keyword evidence="1" id="KW-0732">Signal</keyword>
<dbReference type="OrthoDB" id="3749155at2759"/>
<sequence length="247" mass="26804">MRSNLWLLATLGLADAWVLSPRQTRASPAPPSTTPWRPKTNHPEFFSLRVDVPTGCSPDATTGSDNNIGDGNAADCTFVNYAIRLENGIAIATPYNQWWDPKLPIMFVDDDTKLYTVSKQPLEFYIDTAMGALRYAPVGWLPPNSISTSFYHTGNNPLGVVGPSTAFLSWPSTQGVTGSALYNGPWWLCPLGRTGQYQVFVNNNNFGLSNSEDSSSGVSKDAQRCQMASLAAINANPWAKSQSAPPL</sequence>
<evidence type="ECO:0000256" key="1">
    <source>
        <dbReference type="SAM" id="SignalP"/>
    </source>
</evidence>
<gene>
    <name evidence="2" type="ORF">PTT_15564</name>
</gene>
<dbReference type="HOGENOM" id="CLU_098373_0_0_1"/>
<keyword evidence="3" id="KW-1185">Reference proteome</keyword>
<proteinExistence type="predicted"/>
<feature type="signal peptide" evidence="1">
    <location>
        <begin position="1"/>
        <end position="16"/>
    </location>
</feature>
<evidence type="ECO:0000313" key="3">
    <source>
        <dbReference type="Proteomes" id="UP000001067"/>
    </source>
</evidence>
<dbReference type="KEGG" id="pte:PTT_15564"/>
<protein>
    <submittedName>
        <fullName evidence="2">Uncharacterized protein</fullName>
    </submittedName>
</protein>
<dbReference type="STRING" id="861557.E3S0I7"/>
<feature type="chain" id="PRO_5003181642" evidence="1">
    <location>
        <begin position="17"/>
        <end position="247"/>
    </location>
</feature>
<dbReference type="EMBL" id="GL536311">
    <property type="protein sequence ID" value="EFQ88529.1"/>
    <property type="molecule type" value="Genomic_DNA"/>
</dbReference>
<organism evidence="3">
    <name type="scientific">Pyrenophora teres f. teres (strain 0-1)</name>
    <name type="common">Barley net blotch fungus</name>
    <name type="synonym">Drechslera teres f. teres</name>
    <dbReference type="NCBI Taxonomy" id="861557"/>
    <lineage>
        <taxon>Eukaryota</taxon>
        <taxon>Fungi</taxon>
        <taxon>Dikarya</taxon>
        <taxon>Ascomycota</taxon>
        <taxon>Pezizomycotina</taxon>
        <taxon>Dothideomycetes</taxon>
        <taxon>Pleosporomycetidae</taxon>
        <taxon>Pleosporales</taxon>
        <taxon>Pleosporineae</taxon>
        <taxon>Pleosporaceae</taxon>
        <taxon>Pyrenophora</taxon>
    </lineage>
</organism>
<name>E3S0I7_PYRTT</name>
<accession>E3S0I7</accession>
<dbReference type="AlphaFoldDB" id="E3S0I7"/>
<evidence type="ECO:0000313" key="2">
    <source>
        <dbReference type="EMBL" id="EFQ88529.1"/>
    </source>
</evidence>